<dbReference type="AlphaFoldDB" id="A0A4Q0SXP4"/>
<comment type="caution">
    <text evidence="2">The sequence shown here is derived from an EMBL/GenBank/DDBJ whole genome shotgun (WGS) entry which is preliminary data.</text>
</comment>
<reference evidence="2 3" key="1">
    <citation type="submission" date="2018-11" db="EMBL/GenBank/DDBJ databases">
        <authorList>
            <person name="Mardanov A.V."/>
            <person name="Ravin N.V."/>
            <person name="Dedysh S.N."/>
        </authorList>
    </citation>
    <scope>NUCLEOTIDE SEQUENCE [LARGE SCALE GENOMIC DNA]</scope>
    <source>
        <strain evidence="2 3">AF10</strain>
    </source>
</reference>
<organism evidence="2 3">
    <name type="scientific">Granulicella sibirica</name>
    <dbReference type="NCBI Taxonomy" id="2479048"/>
    <lineage>
        <taxon>Bacteria</taxon>
        <taxon>Pseudomonadati</taxon>
        <taxon>Acidobacteriota</taxon>
        <taxon>Terriglobia</taxon>
        <taxon>Terriglobales</taxon>
        <taxon>Acidobacteriaceae</taxon>
        <taxon>Granulicella</taxon>
    </lineage>
</organism>
<protein>
    <submittedName>
        <fullName evidence="2">Uncharacterized protein</fullName>
    </submittedName>
</protein>
<feature type="compositionally biased region" description="Polar residues" evidence="1">
    <location>
        <begin position="1"/>
        <end position="22"/>
    </location>
</feature>
<reference evidence="3" key="2">
    <citation type="submission" date="2019-02" db="EMBL/GenBank/DDBJ databases">
        <title>Granulicella sibirica sp. nov., a psychrotolerant acidobacterium isolated from an organic soil layer in forested tundra, West Siberia.</title>
        <authorList>
            <person name="Oshkin I.Y."/>
            <person name="Kulichevskaya I.S."/>
            <person name="Rijpstra W.I.C."/>
            <person name="Sinninghe Damste J.S."/>
            <person name="Rakitin A.L."/>
            <person name="Ravin N.V."/>
            <person name="Dedysh S.N."/>
        </authorList>
    </citation>
    <scope>NUCLEOTIDE SEQUENCE [LARGE SCALE GENOMIC DNA]</scope>
    <source>
        <strain evidence="3">AF10</strain>
    </source>
</reference>
<evidence type="ECO:0000256" key="1">
    <source>
        <dbReference type="SAM" id="MobiDB-lite"/>
    </source>
</evidence>
<name>A0A4Q0SXP4_9BACT</name>
<sequence length="52" mass="5740">MQASLMMLASSQTRTARKTPSSGWKLPREATTGYGTSPLVEEQSTWTPFFST</sequence>
<feature type="region of interest" description="Disordered" evidence="1">
    <location>
        <begin position="1"/>
        <end position="38"/>
    </location>
</feature>
<accession>A0A4Q0SXP4</accession>
<evidence type="ECO:0000313" key="2">
    <source>
        <dbReference type="EMBL" id="RXH53776.1"/>
    </source>
</evidence>
<evidence type="ECO:0000313" key="3">
    <source>
        <dbReference type="Proteomes" id="UP000289437"/>
    </source>
</evidence>
<dbReference type="Proteomes" id="UP000289437">
    <property type="component" value="Unassembled WGS sequence"/>
</dbReference>
<dbReference type="EMBL" id="RDSM01000007">
    <property type="protein sequence ID" value="RXH53776.1"/>
    <property type="molecule type" value="Genomic_DNA"/>
</dbReference>
<proteinExistence type="predicted"/>
<keyword evidence="3" id="KW-1185">Reference proteome</keyword>
<gene>
    <name evidence="2" type="ORF">GRAN_5114</name>
</gene>